<dbReference type="RefSeq" id="WP_193916609.1">
    <property type="nucleotide sequence ID" value="NZ_JADEWL010000004.1"/>
</dbReference>
<evidence type="ECO:0000256" key="11">
    <source>
        <dbReference type="RuleBase" id="RU003733"/>
    </source>
</evidence>
<comment type="caution">
    <text evidence="14">The sequence shown here is derived from an EMBL/GenBank/DDBJ whole genome shotgun (WGS) entry which is preliminary data.</text>
</comment>
<dbReference type="InterPro" id="IPR000577">
    <property type="entry name" value="Carb_kinase_FGGY"/>
</dbReference>
<dbReference type="InterPro" id="IPR018484">
    <property type="entry name" value="FGGY_N"/>
</dbReference>
<feature type="binding site" evidence="10">
    <location>
        <position position="93"/>
    </location>
    <ligand>
        <name>sn-glycerol 3-phosphate</name>
        <dbReference type="ChEBI" id="CHEBI:57597"/>
    </ligand>
</feature>
<feature type="binding site" evidence="10">
    <location>
        <position position="419"/>
    </location>
    <ligand>
        <name>ATP</name>
        <dbReference type="ChEBI" id="CHEBI:30616"/>
    </ligand>
</feature>
<accession>A0A8J7EWT4</accession>
<feature type="binding site" evidence="10">
    <location>
        <position position="92"/>
    </location>
    <ligand>
        <name>glycerol</name>
        <dbReference type="ChEBI" id="CHEBI:17754"/>
    </ligand>
</feature>
<dbReference type="PIRSF" id="PIRSF000538">
    <property type="entry name" value="GlpK"/>
    <property type="match status" value="1"/>
</dbReference>
<dbReference type="GO" id="GO:0005829">
    <property type="term" value="C:cytosol"/>
    <property type="evidence" value="ECO:0007669"/>
    <property type="project" value="TreeGrafter"/>
</dbReference>
<evidence type="ECO:0000256" key="2">
    <source>
        <dbReference type="ARBA" id="ARBA00009156"/>
    </source>
</evidence>
<gene>
    <name evidence="10 14" type="primary">glpK</name>
    <name evidence="14" type="ORF">IQ247_02275</name>
</gene>
<evidence type="ECO:0000313" key="14">
    <source>
        <dbReference type="EMBL" id="MBE9211551.1"/>
    </source>
</evidence>
<dbReference type="PROSITE" id="PS00933">
    <property type="entry name" value="FGGY_KINASES_1"/>
    <property type="match status" value="1"/>
</dbReference>
<feature type="binding site" evidence="10">
    <location>
        <position position="93"/>
    </location>
    <ligand>
        <name>glycerol</name>
        <dbReference type="ChEBI" id="CHEBI:17754"/>
    </ligand>
</feature>
<feature type="binding site" evidence="10">
    <location>
        <position position="248"/>
    </location>
    <ligand>
        <name>sn-glycerol 3-phosphate</name>
        <dbReference type="ChEBI" id="CHEBI:57597"/>
    </ligand>
</feature>
<evidence type="ECO:0000259" key="13">
    <source>
        <dbReference type="Pfam" id="PF02782"/>
    </source>
</evidence>
<feature type="binding site" evidence="10">
    <location>
        <position position="419"/>
    </location>
    <ligand>
        <name>ADP</name>
        <dbReference type="ChEBI" id="CHEBI:456216"/>
    </ligand>
</feature>
<dbReference type="PANTHER" id="PTHR10196">
    <property type="entry name" value="SUGAR KINASE"/>
    <property type="match status" value="1"/>
</dbReference>
<dbReference type="EC" id="2.7.1.30" evidence="10"/>
<feature type="binding site" evidence="10">
    <location>
        <position position="22"/>
    </location>
    <ligand>
        <name>ADP</name>
        <dbReference type="ChEBI" id="CHEBI:456216"/>
    </ligand>
</feature>
<dbReference type="AlphaFoldDB" id="A0A8J7EWT4"/>
<proteinExistence type="inferred from homology"/>
<feature type="domain" description="Carbohydrate kinase FGGY N-terminal" evidence="12">
    <location>
        <begin position="14"/>
        <end position="255"/>
    </location>
</feature>
<comment type="function">
    <text evidence="9 10">Key enzyme in the regulation of glycerol uptake and metabolism. Catalyzes the phosphorylation of glycerol to yield sn-glycerol 3-phosphate.</text>
</comment>
<evidence type="ECO:0000256" key="4">
    <source>
        <dbReference type="ARBA" id="ARBA00022741"/>
    </source>
</evidence>
<feature type="binding site" evidence="10">
    <location>
        <position position="248"/>
    </location>
    <ligand>
        <name>glycerol</name>
        <dbReference type="ChEBI" id="CHEBI:17754"/>
    </ligand>
</feature>
<feature type="binding site" evidence="10">
    <location>
        <position position="26"/>
    </location>
    <ligand>
        <name>ADP</name>
        <dbReference type="ChEBI" id="CHEBI:456216"/>
    </ligand>
</feature>
<feature type="binding site" evidence="10">
    <location>
        <position position="318"/>
    </location>
    <ligand>
        <name>ATP</name>
        <dbReference type="ChEBI" id="CHEBI:30616"/>
    </ligand>
</feature>
<dbReference type="SUPFAM" id="SSF53067">
    <property type="entry name" value="Actin-like ATPase domain"/>
    <property type="match status" value="2"/>
</dbReference>
<feature type="binding site" evidence="10">
    <location>
        <position position="270"/>
    </location>
    <ligand>
        <name>ATP</name>
        <dbReference type="ChEBI" id="CHEBI:30616"/>
    </ligand>
</feature>
<comment type="catalytic activity">
    <reaction evidence="8 10">
        <text>glycerol + ATP = sn-glycerol 3-phosphate + ADP + H(+)</text>
        <dbReference type="Rhea" id="RHEA:21644"/>
        <dbReference type="ChEBI" id="CHEBI:15378"/>
        <dbReference type="ChEBI" id="CHEBI:17754"/>
        <dbReference type="ChEBI" id="CHEBI:30616"/>
        <dbReference type="ChEBI" id="CHEBI:57597"/>
        <dbReference type="ChEBI" id="CHEBI:456216"/>
        <dbReference type="EC" id="2.7.1.30"/>
    </reaction>
</comment>
<evidence type="ECO:0000256" key="1">
    <source>
        <dbReference type="ARBA" id="ARBA00005190"/>
    </source>
</evidence>
<feature type="binding site" evidence="10">
    <location>
        <position position="322"/>
    </location>
    <ligand>
        <name>ATP</name>
        <dbReference type="ChEBI" id="CHEBI:30616"/>
    </ligand>
</feature>
<sequence length="506" mass="55873">MINTGGSRNQQPSYILALDLGTTGNRAFIFDAHGQIVGQAYKELKQYYPQPGWLEHDALEIWQATLSVMQTAIALSQIEPNQIAAIGLTVQRETCLLWDKNTGQPLYKAIVWQDCRTDQLCNQLKNQGLAEEIYQRTGLVIDAYFSATKLSWLLENVAGVNLDNVLAGTIDTWILWNLTGGMHRTDHSNASRTMLMNLETCDWDETLLDLFKIPLSILPQIQPSLSHFGVTDKALFGVSIPITAILGDQQASLFGHGCNRPGLMKCTYGTGSFLVAHTGSKIVRSQHQLLSTVAWTQLNKNGNLDINYALEGSMFTSGACIQWLRDGLNLIETAAQTEAIATQVEDNGGVYFVPAFSGLGAPHWDMSARGAFLGITGGVKREHMVRAVLEAIAYQVKEVVEAINAYSNIAIGKLAVDGGASNNNFLMQFQADLLGIPIEQPTIRDTTVQGIAFAAGLTIGLWNDYCELIRKRQIEKVFEPNIDSHKIQENYTTWLIAVERGKHWVE</sequence>
<dbReference type="FunFam" id="3.30.420.40:FF:000007">
    <property type="entry name" value="Glycerol kinase"/>
    <property type="match status" value="1"/>
</dbReference>
<dbReference type="Gene3D" id="3.30.420.40">
    <property type="match status" value="2"/>
</dbReference>
<organism evidence="14 15">
    <name type="scientific">Plectonema cf. radiosum LEGE 06105</name>
    <dbReference type="NCBI Taxonomy" id="945769"/>
    <lineage>
        <taxon>Bacteria</taxon>
        <taxon>Bacillati</taxon>
        <taxon>Cyanobacteriota</taxon>
        <taxon>Cyanophyceae</taxon>
        <taxon>Oscillatoriophycideae</taxon>
        <taxon>Oscillatoriales</taxon>
        <taxon>Microcoleaceae</taxon>
        <taxon>Plectonema</taxon>
    </lineage>
</organism>
<comment type="pathway">
    <text evidence="1 10">Polyol metabolism; glycerol degradation via glycerol kinase pathway; sn-glycerol 3-phosphate from glycerol: step 1/1.</text>
</comment>
<feature type="binding site" evidence="10">
    <location>
        <position position="144"/>
    </location>
    <ligand>
        <name>glycerol</name>
        <dbReference type="ChEBI" id="CHEBI:17754"/>
    </ligand>
</feature>
<dbReference type="UniPathway" id="UPA00618">
    <property type="reaction ID" value="UER00672"/>
</dbReference>
<keyword evidence="6 10" id="KW-0319">Glycerol metabolism</keyword>
<evidence type="ECO:0000256" key="8">
    <source>
        <dbReference type="ARBA" id="ARBA00052101"/>
    </source>
</evidence>
<dbReference type="GO" id="GO:0019563">
    <property type="term" value="P:glycerol catabolic process"/>
    <property type="evidence" value="ECO:0007669"/>
    <property type="project" value="UniProtKB-UniRule"/>
</dbReference>
<dbReference type="GO" id="GO:0004370">
    <property type="term" value="F:glycerol kinase activity"/>
    <property type="evidence" value="ECO:0007669"/>
    <property type="project" value="UniProtKB-UniRule"/>
</dbReference>
<comment type="similarity">
    <text evidence="2 10 11">Belongs to the FGGY kinase family.</text>
</comment>
<dbReference type="HAMAP" id="MF_00186">
    <property type="entry name" value="Glycerol_kin"/>
    <property type="match status" value="1"/>
</dbReference>
<dbReference type="InterPro" id="IPR018483">
    <property type="entry name" value="Carb_kinase_FGGY_CS"/>
</dbReference>
<dbReference type="Pfam" id="PF02782">
    <property type="entry name" value="FGGY_C"/>
    <property type="match status" value="1"/>
</dbReference>
<dbReference type="FunFam" id="3.30.420.40:FF:000008">
    <property type="entry name" value="Glycerol kinase"/>
    <property type="match status" value="1"/>
</dbReference>
<feature type="binding site" evidence="10">
    <location>
        <position position="144"/>
    </location>
    <ligand>
        <name>sn-glycerol 3-phosphate</name>
        <dbReference type="ChEBI" id="CHEBI:57597"/>
    </ligand>
</feature>
<evidence type="ECO:0000256" key="3">
    <source>
        <dbReference type="ARBA" id="ARBA00022679"/>
    </source>
</evidence>
<keyword evidence="15" id="KW-1185">Reference proteome</keyword>
<keyword evidence="3 10" id="KW-0808">Transferase</keyword>
<protein>
    <recommendedName>
        <fullName evidence="10">Glycerol kinase</fullName>
        <ecNumber evidence="10">2.7.1.30</ecNumber>
    </recommendedName>
    <alternativeName>
        <fullName evidence="10">ATP:glycerol 3-phosphotransferase</fullName>
    </alternativeName>
    <alternativeName>
        <fullName evidence="10">Glycerokinase</fullName>
        <shortName evidence="10">GK</shortName>
    </alternativeName>
</protein>
<keyword evidence="7 10" id="KW-0067">ATP-binding</keyword>
<dbReference type="EMBL" id="JADEWL010000004">
    <property type="protein sequence ID" value="MBE9211551.1"/>
    <property type="molecule type" value="Genomic_DNA"/>
</dbReference>
<evidence type="ECO:0000256" key="7">
    <source>
        <dbReference type="ARBA" id="ARBA00022840"/>
    </source>
</evidence>
<feature type="binding site" evidence="10">
    <location>
        <position position="249"/>
    </location>
    <ligand>
        <name>glycerol</name>
        <dbReference type="ChEBI" id="CHEBI:17754"/>
    </ligand>
</feature>
<evidence type="ECO:0000313" key="15">
    <source>
        <dbReference type="Proteomes" id="UP000620559"/>
    </source>
</evidence>
<keyword evidence="4 10" id="KW-0547">Nucleotide-binding</keyword>
<dbReference type="GO" id="GO:0005524">
    <property type="term" value="F:ATP binding"/>
    <property type="evidence" value="ECO:0007669"/>
    <property type="project" value="UniProtKB-UniRule"/>
</dbReference>
<reference evidence="14" key="1">
    <citation type="submission" date="2020-10" db="EMBL/GenBank/DDBJ databases">
        <authorList>
            <person name="Castelo-Branco R."/>
            <person name="Eusebio N."/>
            <person name="Adriana R."/>
            <person name="Vieira A."/>
            <person name="Brugerolle De Fraissinette N."/>
            <person name="Rezende De Castro R."/>
            <person name="Schneider M.P."/>
            <person name="Vasconcelos V."/>
            <person name="Leao P.N."/>
        </authorList>
    </citation>
    <scope>NUCLEOTIDE SEQUENCE</scope>
    <source>
        <strain evidence="14">LEGE 06105</strain>
    </source>
</reference>
<dbReference type="InterPro" id="IPR018485">
    <property type="entry name" value="FGGY_C"/>
</dbReference>
<dbReference type="NCBIfam" id="TIGR01311">
    <property type="entry name" value="glycerol_kin"/>
    <property type="match status" value="1"/>
</dbReference>
<evidence type="ECO:0000256" key="9">
    <source>
        <dbReference type="ARBA" id="ARBA00054633"/>
    </source>
</evidence>
<evidence type="ECO:0000256" key="6">
    <source>
        <dbReference type="ARBA" id="ARBA00022798"/>
    </source>
</evidence>
<feature type="binding site" evidence="10">
    <location>
        <position position="270"/>
    </location>
    <ligand>
        <name>ADP</name>
        <dbReference type="ChEBI" id="CHEBI:456216"/>
    </ligand>
</feature>
<feature type="binding site" evidence="10">
    <location>
        <position position="92"/>
    </location>
    <ligand>
        <name>sn-glycerol 3-phosphate</name>
        <dbReference type="ChEBI" id="CHEBI:57597"/>
    </ligand>
</feature>
<evidence type="ECO:0000256" key="10">
    <source>
        <dbReference type="HAMAP-Rule" id="MF_00186"/>
    </source>
</evidence>
<feature type="binding site" evidence="10">
    <location>
        <position position="318"/>
    </location>
    <ligand>
        <name>ADP</name>
        <dbReference type="ChEBI" id="CHEBI:456216"/>
    </ligand>
</feature>
<dbReference type="PROSITE" id="PS00445">
    <property type="entry name" value="FGGY_KINASES_2"/>
    <property type="match status" value="1"/>
</dbReference>
<dbReference type="GO" id="GO:0006072">
    <property type="term" value="P:glycerol-3-phosphate metabolic process"/>
    <property type="evidence" value="ECO:0007669"/>
    <property type="project" value="InterPro"/>
</dbReference>
<feature type="binding site" evidence="10">
    <location>
        <position position="22"/>
    </location>
    <ligand>
        <name>ATP</name>
        <dbReference type="ChEBI" id="CHEBI:30616"/>
    </ligand>
</feature>
<feature type="binding site" evidence="10">
    <location>
        <position position="22"/>
    </location>
    <ligand>
        <name>sn-glycerol 3-phosphate</name>
        <dbReference type="ChEBI" id="CHEBI:57597"/>
    </ligand>
</feature>
<feature type="binding site" evidence="10">
    <location>
        <position position="423"/>
    </location>
    <ligand>
        <name>ADP</name>
        <dbReference type="ChEBI" id="CHEBI:456216"/>
    </ligand>
</feature>
<dbReference type="Proteomes" id="UP000620559">
    <property type="component" value="Unassembled WGS sequence"/>
</dbReference>
<dbReference type="PANTHER" id="PTHR10196:SF69">
    <property type="entry name" value="GLYCEROL KINASE"/>
    <property type="match status" value="1"/>
</dbReference>
<name>A0A8J7EWT4_9CYAN</name>
<dbReference type="CDD" id="cd07786">
    <property type="entry name" value="FGGY_EcGK_like"/>
    <property type="match status" value="1"/>
</dbReference>
<evidence type="ECO:0000259" key="12">
    <source>
        <dbReference type="Pfam" id="PF00370"/>
    </source>
</evidence>
<comment type="activity regulation">
    <text evidence="10">Inhibited by fructose 1,6-bisphosphate (FBP).</text>
</comment>
<evidence type="ECO:0000256" key="5">
    <source>
        <dbReference type="ARBA" id="ARBA00022777"/>
    </source>
</evidence>
<feature type="binding site" evidence="10">
    <location>
        <position position="23"/>
    </location>
    <ligand>
        <name>ATP</name>
        <dbReference type="ChEBI" id="CHEBI:30616"/>
    </ligand>
</feature>
<keyword evidence="5 10" id="KW-0418">Kinase</keyword>
<dbReference type="InterPro" id="IPR043129">
    <property type="entry name" value="ATPase_NBD"/>
</dbReference>
<dbReference type="NCBIfam" id="NF000756">
    <property type="entry name" value="PRK00047.1"/>
    <property type="match status" value="1"/>
</dbReference>
<comment type="caution">
    <text evidence="10">Lacks conserved residue(s) required for the propagation of feature annotation.</text>
</comment>
<dbReference type="InterPro" id="IPR005999">
    <property type="entry name" value="Glycerol_kin"/>
</dbReference>
<feature type="domain" description="Carbohydrate kinase FGGY C-terminal" evidence="13">
    <location>
        <begin position="264"/>
        <end position="457"/>
    </location>
</feature>
<dbReference type="Pfam" id="PF00370">
    <property type="entry name" value="FGGY_N"/>
    <property type="match status" value="1"/>
</dbReference>